<evidence type="ECO:0000256" key="4">
    <source>
        <dbReference type="ARBA" id="ARBA00005975"/>
    </source>
</evidence>
<dbReference type="GO" id="GO:0005765">
    <property type="term" value="C:lysosomal membrane"/>
    <property type="evidence" value="ECO:0007669"/>
    <property type="project" value="UniProtKB-SubCell"/>
</dbReference>
<dbReference type="EMBL" id="JAKKPZ010000002">
    <property type="protein sequence ID" value="KAI1725235.1"/>
    <property type="molecule type" value="Genomic_DNA"/>
</dbReference>
<dbReference type="PROSITE" id="PS51837">
    <property type="entry name" value="LITAF"/>
    <property type="match status" value="1"/>
</dbReference>
<dbReference type="GO" id="GO:0008270">
    <property type="term" value="F:zinc ion binding"/>
    <property type="evidence" value="ECO:0007669"/>
    <property type="project" value="TreeGrafter"/>
</dbReference>
<dbReference type="PANTHER" id="PTHR23292">
    <property type="entry name" value="LIPOPOLYSACCHARIDE-INDUCED TUMOR NECROSIS FACTOR-ALPHA FACTOR"/>
    <property type="match status" value="1"/>
</dbReference>
<reference evidence="11" key="1">
    <citation type="submission" date="2022-01" db="EMBL/GenBank/DDBJ databases">
        <title>Genome Sequence Resource for Two Populations of Ditylenchus destructor, the Migratory Endoparasitic Phytonematode.</title>
        <authorList>
            <person name="Zhang H."/>
            <person name="Lin R."/>
            <person name="Xie B."/>
        </authorList>
    </citation>
    <scope>NUCLEOTIDE SEQUENCE</scope>
    <source>
        <strain evidence="11">BazhouSP</strain>
    </source>
</reference>
<evidence type="ECO:0000256" key="5">
    <source>
        <dbReference type="ARBA" id="ARBA00022723"/>
    </source>
</evidence>
<gene>
    <name evidence="11" type="ORF">DdX_01884</name>
</gene>
<sequence length="116" mass="13393">MPSDRGGGSVKSIPIPIHRSGSYTPSMLVNDHQLLSDRPQLYDCPRCKHHGETELKFVAGLFTWICFLVLLMSSVFIFPLFFLWVPFFVGTFKDVEHRCENCKAWIGTYRRIGKRL</sequence>
<evidence type="ECO:0000256" key="7">
    <source>
        <dbReference type="ARBA" id="ARBA00023136"/>
    </source>
</evidence>
<keyword evidence="12" id="KW-1185">Reference proteome</keyword>
<name>A0AAD4R8M9_9BILA</name>
<evidence type="ECO:0000256" key="8">
    <source>
        <dbReference type="SAM" id="MobiDB-lite"/>
    </source>
</evidence>
<keyword evidence="9" id="KW-0812">Transmembrane</keyword>
<keyword evidence="9" id="KW-1133">Transmembrane helix</keyword>
<evidence type="ECO:0000256" key="1">
    <source>
        <dbReference type="ARBA" id="ARBA00004414"/>
    </source>
</evidence>
<dbReference type="GO" id="GO:0031902">
    <property type="term" value="C:late endosome membrane"/>
    <property type="evidence" value="ECO:0007669"/>
    <property type="project" value="UniProtKB-SubCell"/>
</dbReference>
<dbReference type="InterPro" id="IPR006629">
    <property type="entry name" value="LITAF"/>
</dbReference>
<dbReference type="PANTHER" id="PTHR23292:SF44">
    <property type="entry name" value="LITAF DOMAIN-CONTAINING PROTEIN"/>
    <property type="match status" value="1"/>
</dbReference>
<dbReference type="Pfam" id="PF10601">
    <property type="entry name" value="zf-LITAF-like"/>
    <property type="match status" value="1"/>
</dbReference>
<keyword evidence="6" id="KW-0862">Zinc</keyword>
<evidence type="ECO:0000313" key="12">
    <source>
        <dbReference type="Proteomes" id="UP001201812"/>
    </source>
</evidence>
<feature type="transmembrane region" description="Helical" evidence="9">
    <location>
        <begin position="61"/>
        <end position="89"/>
    </location>
</feature>
<dbReference type="InterPro" id="IPR037519">
    <property type="entry name" value="LITAF_fam"/>
</dbReference>
<proteinExistence type="inferred from homology"/>
<feature type="region of interest" description="Disordered" evidence="8">
    <location>
        <begin position="1"/>
        <end position="21"/>
    </location>
</feature>
<keyword evidence="7 9" id="KW-0472">Membrane</keyword>
<feature type="domain" description="LITAF" evidence="10">
    <location>
        <begin position="24"/>
        <end position="111"/>
    </location>
</feature>
<dbReference type="AlphaFoldDB" id="A0AAD4R8M9"/>
<evidence type="ECO:0000313" key="11">
    <source>
        <dbReference type="EMBL" id="KAI1725235.1"/>
    </source>
</evidence>
<accession>A0AAD4R8M9</accession>
<comment type="caution">
    <text evidence="11">The sequence shown here is derived from an EMBL/GenBank/DDBJ whole genome shotgun (WGS) entry which is preliminary data.</text>
</comment>
<dbReference type="Proteomes" id="UP001201812">
    <property type="component" value="Unassembled WGS sequence"/>
</dbReference>
<organism evidence="11 12">
    <name type="scientific">Ditylenchus destructor</name>
    <dbReference type="NCBI Taxonomy" id="166010"/>
    <lineage>
        <taxon>Eukaryota</taxon>
        <taxon>Metazoa</taxon>
        <taxon>Ecdysozoa</taxon>
        <taxon>Nematoda</taxon>
        <taxon>Chromadorea</taxon>
        <taxon>Rhabditida</taxon>
        <taxon>Tylenchina</taxon>
        <taxon>Tylenchomorpha</taxon>
        <taxon>Sphaerularioidea</taxon>
        <taxon>Anguinidae</taxon>
        <taxon>Anguininae</taxon>
        <taxon>Ditylenchus</taxon>
    </lineage>
</organism>
<evidence type="ECO:0000256" key="2">
    <source>
        <dbReference type="ARBA" id="ARBA00004481"/>
    </source>
</evidence>
<evidence type="ECO:0000256" key="9">
    <source>
        <dbReference type="SAM" id="Phobius"/>
    </source>
</evidence>
<comment type="subcellular location">
    <subcellularLocation>
        <location evidence="2">Endosome membrane</location>
        <topology evidence="2">Peripheral membrane protein</topology>
    </subcellularLocation>
    <subcellularLocation>
        <location evidence="1">Late endosome membrane</location>
    </subcellularLocation>
    <subcellularLocation>
        <location evidence="3">Lysosome membrane</location>
        <topology evidence="3">Peripheral membrane protein</topology>
        <orientation evidence="3">Cytoplasmic side</orientation>
    </subcellularLocation>
</comment>
<protein>
    <submittedName>
        <fullName evidence="11">LITAF-like zinc ribbon domain-containing protein</fullName>
    </submittedName>
</protein>
<evidence type="ECO:0000256" key="6">
    <source>
        <dbReference type="ARBA" id="ARBA00022833"/>
    </source>
</evidence>
<evidence type="ECO:0000259" key="10">
    <source>
        <dbReference type="PROSITE" id="PS51837"/>
    </source>
</evidence>
<evidence type="ECO:0000256" key="3">
    <source>
        <dbReference type="ARBA" id="ARBA00004630"/>
    </source>
</evidence>
<comment type="similarity">
    <text evidence="4">Belongs to the CDIP1/LITAF family.</text>
</comment>
<dbReference type="SMART" id="SM00714">
    <property type="entry name" value="LITAF"/>
    <property type="match status" value="1"/>
</dbReference>
<keyword evidence="5" id="KW-0479">Metal-binding</keyword>